<keyword evidence="1" id="KW-1133">Transmembrane helix</keyword>
<comment type="caution">
    <text evidence="2">The sequence shown here is derived from an EMBL/GenBank/DDBJ whole genome shotgun (WGS) entry which is preliminary data.</text>
</comment>
<keyword evidence="1" id="KW-0812">Transmembrane</keyword>
<gene>
    <name evidence="2" type="ORF">HMPREF9064_1802</name>
</gene>
<protein>
    <submittedName>
        <fullName evidence="2">Uncharacterized protein</fullName>
    </submittedName>
</protein>
<dbReference type="AlphaFoldDB" id="E6L070"/>
<feature type="transmembrane region" description="Helical" evidence="1">
    <location>
        <begin position="24"/>
        <end position="43"/>
    </location>
</feature>
<sequence length="44" mass="5034">MRANQGNVLLTVESQKRFQNPPHFLSLILPIPAMIFAVHQYIIS</sequence>
<proteinExistence type="predicted"/>
<reference evidence="2 3" key="1">
    <citation type="submission" date="2010-12" db="EMBL/GenBank/DDBJ databases">
        <authorList>
            <person name="Muzny D."/>
            <person name="Qin X."/>
            <person name="Deng J."/>
            <person name="Jiang H."/>
            <person name="Liu Y."/>
            <person name="Qu J."/>
            <person name="Song X.-Z."/>
            <person name="Zhang L."/>
            <person name="Thornton R."/>
            <person name="Coyle M."/>
            <person name="Francisco L."/>
            <person name="Jackson L."/>
            <person name="Javaid M."/>
            <person name="Korchina V."/>
            <person name="Kovar C."/>
            <person name="Mata R."/>
            <person name="Mathew T."/>
            <person name="Ngo R."/>
            <person name="Nguyen L."/>
            <person name="Nguyen N."/>
            <person name="Okwuonu G."/>
            <person name="Ongeri F."/>
            <person name="Pham C."/>
            <person name="Simmons D."/>
            <person name="Wilczek-Boney K."/>
            <person name="Hale W."/>
            <person name="Jakkamsetti A."/>
            <person name="Pham P."/>
            <person name="Ruth R."/>
            <person name="San Lucas F."/>
            <person name="Warren J."/>
            <person name="Zhang J."/>
            <person name="Zhao Z."/>
            <person name="Zhou C."/>
            <person name="Zhu D."/>
            <person name="Lee S."/>
            <person name="Bess C."/>
            <person name="Blankenburg K."/>
            <person name="Forbes L."/>
            <person name="Fu Q."/>
            <person name="Gubbala S."/>
            <person name="Hirani K."/>
            <person name="Jayaseelan J.C."/>
            <person name="Lara F."/>
            <person name="Munidasa M."/>
            <person name="Palculict T."/>
            <person name="Patil S."/>
            <person name="Pu L.-L."/>
            <person name="Saada N."/>
            <person name="Tang L."/>
            <person name="Weissenberger G."/>
            <person name="Zhu Y."/>
            <person name="Hemphill L."/>
            <person name="Shang Y."/>
            <person name="Youmans B."/>
            <person name="Ayvaz T."/>
            <person name="Ross M."/>
            <person name="Santibanez J."/>
            <person name="Aqrawi P."/>
            <person name="Gross S."/>
            <person name="Joshi V."/>
            <person name="Fowler G."/>
            <person name="Nazareth L."/>
            <person name="Reid J."/>
            <person name="Worley K."/>
            <person name="Petrosino J."/>
            <person name="Highlander S."/>
            <person name="Gibbs R."/>
        </authorList>
    </citation>
    <scope>NUCLEOTIDE SEQUENCE [LARGE SCALE GENOMIC DNA]</scope>
    <source>
        <strain evidence="2 3">ATCC 33393</strain>
    </source>
</reference>
<evidence type="ECO:0000313" key="3">
    <source>
        <dbReference type="Proteomes" id="UP000032871"/>
    </source>
</evidence>
<evidence type="ECO:0000256" key="1">
    <source>
        <dbReference type="SAM" id="Phobius"/>
    </source>
</evidence>
<evidence type="ECO:0000313" key="2">
    <source>
        <dbReference type="EMBL" id="EFU66873.1"/>
    </source>
</evidence>
<dbReference type="HOGENOM" id="CLU_3211463_0_0_6"/>
<organism evidence="2 3">
    <name type="scientific">Aggregatibacter segnis ATCC 33393</name>
    <dbReference type="NCBI Taxonomy" id="888057"/>
    <lineage>
        <taxon>Bacteria</taxon>
        <taxon>Pseudomonadati</taxon>
        <taxon>Pseudomonadota</taxon>
        <taxon>Gammaproteobacteria</taxon>
        <taxon>Pasteurellales</taxon>
        <taxon>Pasteurellaceae</taxon>
        <taxon>Aggregatibacter</taxon>
    </lineage>
</organism>
<name>E6L070_9PAST</name>
<keyword evidence="3" id="KW-1185">Reference proteome</keyword>
<accession>E6L070</accession>
<keyword evidence="1" id="KW-0472">Membrane</keyword>
<dbReference type="Proteomes" id="UP000032871">
    <property type="component" value="Unassembled WGS sequence"/>
</dbReference>
<dbReference type="EMBL" id="AEPS01000014">
    <property type="protein sequence ID" value="EFU66873.1"/>
    <property type="molecule type" value="Genomic_DNA"/>
</dbReference>